<accession>R4YY34</accession>
<feature type="transmembrane region" description="Helical" evidence="8">
    <location>
        <begin position="87"/>
        <end position="109"/>
    </location>
</feature>
<dbReference type="InterPro" id="IPR050297">
    <property type="entry name" value="LipidA_mod_glycosyltrf_83"/>
</dbReference>
<feature type="transmembrane region" description="Helical" evidence="8">
    <location>
        <begin position="206"/>
        <end position="225"/>
    </location>
</feature>
<dbReference type="GO" id="GO:0009103">
    <property type="term" value="P:lipopolysaccharide biosynthetic process"/>
    <property type="evidence" value="ECO:0007669"/>
    <property type="project" value="UniProtKB-ARBA"/>
</dbReference>
<feature type="transmembrane region" description="Helical" evidence="8">
    <location>
        <begin position="183"/>
        <end position="199"/>
    </location>
</feature>
<dbReference type="GO" id="GO:0005886">
    <property type="term" value="C:plasma membrane"/>
    <property type="evidence" value="ECO:0007669"/>
    <property type="project" value="UniProtKB-SubCell"/>
</dbReference>
<keyword evidence="6 8" id="KW-1133">Transmembrane helix</keyword>
<organism evidence="10 11">
    <name type="scientific">Candidatus Neomicrothrix parvicella RN1</name>
    <dbReference type="NCBI Taxonomy" id="1229780"/>
    <lineage>
        <taxon>Bacteria</taxon>
        <taxon>Bacillati</taxon>
        <taxon>Actinomycetota</taxon>
        <taxon>Acidimicrobiia</taxon>
        <taxon>Acidimicrobiales</taxon>
        <taxon>Microthrixaceae</taxon>
        <taxon>Candidatus Neomicrothrix</taxon>
    </lineage>
</organism>
<sequence>MWGVARWPLETAFVLRLAFVLVAKRGDPLAGDELFYSNQAFELTRGKWYLWPNTLLQSFVGHPTAAHPPLTSTMLAPVAGLTGAAPLALRLAMVLLGVVVVLLIGRLALEIAGPRASTAAAGLAAVAAPLVLSDGSVMSETPSIVVLLGATLVALRFRRDPSVRLAVALGALVGLMMLGRSEFVILAPIVMAVAILGAWRAGRATIALSALTVGAALVLPGAWVFRNAAVFAEPTFTSSQDGFTLIGSYCDDVWDGPGVGLWTLGCLREFDLDNDGTDDLTELLGDTDPYGALDESQVAAAYRERAVEYAKDHRGDLPRVASFRVLRMLGWYHPSDTLQYGTGEGRQPWLGWIAIVEMTLLLPLAAVGAVTLYRRRQRTVLGLLLAQMALAIAMAAIVYGLWRFRSTFDVSVLVLAGVGLATLAERSRLG</sequence>
<evidence type="ECO:0000256" key="8">
    <source>
        <dbReference type="SAM" id="Phobius"/>
    </source>
</evidence>
<evidence type="ECO:0000256" key="5">
    <source>
        <dbReference type="ARBA" id="ARBA00022692"/>
    </source>
</evidence>
<dbReference type="InterPro" id="IPR038731">
    <property type="entry name" value="RgtA/B/C-like"/>
</dbReference>
<protein>
    <recommendedName>
        <fullName evidence="9">Glycosyltransferase RgtA/B/C/D-like domain-containing protein</fullName>
    </recommendedName>
</protein>
<dbReference type="eggNOG" id="COG1807">
    <property type="taxonomic scope" value="Bacteria"/>
</dbReference>
<proteinExistence type="predicted"/>
<evidence type="ECO:0000313" key="11">
    <source>
        <dbReference type="Proteomes" id="UP000018291"/>
    </source>
</evidence>
<feature type="domain" description="Glycosyltransferase RgtA/B/C/D-like" evidence="9">
    <location>
        <begin position="67"/>
        <end position="220"/>
    </location>
</feature>
<feature type="transmembrane region" description="Helical" evidence="8">
    <location>
        <begin position="349"/>
        <end position="373"/>
    </location>
</feature>
<comment type="caution">
    <text evidence="10">The sequence shown here is derived from an EMBL/GenBank/DDBJ whole genome shotgun (WGS) entry which is preliminary data.</text>
</comment>
<evidence type="ECO:0000256" key="2">
    <source>
        <dbReference type="ARBA" id="ARBA00022475"/>
    </source>
</evidence>
<dbReference type="Proteomes" id="UP000018291">
    <property type="component" value="Unassembled WGS sequence"/>
</dbReference>
<keyword evidence="7 8" id="KW-0472">Membrane</keyword>
<evidence type="ECO:0000256" key="6">
    <source>
        <dbReference type="ARBA" id="ARBA00022989"/>
    </source>
</evidence>
<dbReference type="EMBL" id="CANL01000012">
    <property type="protein sequence ID" value="CCM63253.1"/>
    <property type="molecule type" value="Genomic_DNA"/>
</dbReference>
<dbReference type="STRING" id="1229780.BN381_20077"/>
<evidence type="ECO:0000256" key="3">
    <source>
        <dbReference type="ARBA" id="ARBA00022676"/>
    </source>
</evidence>
<feature type="transmembrane region" description="Helical" evidence="8">
    <location>
        <begin position="116"/>
        <end position="132"/>
    </location>
</feature>
<dbReference type="PANTHER" id="PTHR33908:SF11">
    <property type="entry name" value="MEMBRANE PROTEIN"/>
    <property type="match status" value="1"/>
</dbReference>
<evidence type="ECO:0000256" key="4">
    <source>
        <dbReference type="ARBA" id="ARBA00022679"/>
    </source>
</evidence>
<keyword evidence="4" id="KW-0808">Transferase</keyword>
<dbReference type="PANTHER" id="PTHR33908">
    <property type="entry name" value="MANNOSYLTRANSFERASE YKCB-RELATED"/>
    <property type="match status" value="1"/>
</dbReference>
<dbReference type="Pfam" id="PF13231">
    <property type="entry name" value="PMT_2"/>
    <property type="match status" value="1"/>
</dbReference>
<evidence type="ECO:0000313" key="10">
    <source>
        <dbReference type="EMBL" id="CCM63253.1"/>
    </source>
</evidence>
<feature type="transmembrane region" description="Helical" evidence="8">
    <location>
        <begin position="408"/>
        <end position="424"/>
    </location>
</feature>
<feature type="transmembrane region" description="Helical" evidence="8">
    <location>
        <begin position="380"/>
        <end position="402"/>
    </location>
</feature>
<keyword evidence="5 8" id="KW-0812">Transmembrane</keyword>
<comment type="subcellular location">
    <subcellularLocation>
        <location evidence="1">Cell membrane</location>
        <topology evidence="1">Multi-pass membrane protein</topology>
    </subcellularLocation>
</comment>
<keyword evidence="2" id="KW-1003">Cell membrane</keyword>
<dbReference type="HOGENOM" id="CLU_538343_0_0_11"/>
<evidence type="ECO:0000256" key="1">
    <source>
        <dbReference type="ARBA" id="ARBA00004651"/>
    </source>
</evidence>
<gene>
    <name evidence="10" type="ORF">BN381_20077</name>
</gene>
<reference evidence="10 11" key="1">
    <citation type="journal article" date="2013" name="ISME J.">
        <title>Metabolic model for the filamentous 'Candidatus Microthrix parvicella' based on genomic and metagenomic analyses.</title>
        <authorList>
            <person name="Jon McIlroy S."/>
            <person name="Kristiansen R."/>
            <person name="Albertsen M."/>
            <person name="Michael Karst S."/>
            <person name="Rossetti S."/>
            <person name="Lund Nielsen J."/>
            <person name="Tandoi V."/>
            <person name="James Seviour R."/>
            <person name="Nielsen P.H."/>
        </authorList>
    </citation>
    <scope>NUCLEOTIDE SEQUENCE [LARGE SCALE GENOMIC DNA]</scope>
    <source>
        <strain evidence="10 11">RN1</strain>
    </source>
</reference>
<evidence type="ECO:0000259" key="9">
    <source>
        <dbReference type="Pfam" id="PF13231"/>
    </source>
</evidence>
<dbReference type="GO" id="GO:0016763">
    <property type="term" value="F:pentosyltransferase activity"/>
    <property type="evidence" value="ECO:0007669"/>
    <property type="project" value="TreeGrafter"/>
</dbReference>
<name>R4YY34_9ACTN</name>
<dbReference type="AlphaFoldDB" id="R4YY34"/>
<keyword evidence="11" id="KW-1185">Reference proteome</keyword>
<evidence type="ECO:0000256" key="7">
    <source>
        <dbReference type="ARBA" id="ARBA00023136"/>
    </source>
</evidence>
<keyword evidence="3" id="KW-0328">Glycosyltransferase</keyword>